<keyword evidence="1" id="KW-0472">Membrane</keyword>
<proteinExistence type="predicted"/>
<name>A0A9J5WWX9_SOLCO</name>
<dbReference type="EMBL" id="JACXVP010000010">
    <property type="protein sequence ID" value="KAG5580290.1"/>
    <property type="molecule type" value="Genomic_DNA"/>
</dbReference>
<comment type="caution">
    <text evidence="2">The sequence shown here is derived from an EMBL/GenBank/DDBJ whole genome shotgun (WGS) entry which is preliminary data.</text>
</comment>
<gene>
    <name evidence="2" type="ORF">H5410_050917</name>
</gene>
<feature type="non-terminal residue" evidence="2">
    <location>
        <position position="1"/>
    </location>
</feature>
<sequence>MILSCRSVMVLFDSVRENRQMGKFGKTGRSLSTLGLLGVMGLAYWVVWPAGSRSLNHSGRSLKSPKELGDSTKVFLFTLCLHPCSLNCTVTF</sequence>
<reference evidence="2 3" key="1">
    <citation type="submission" date="2020-09" db="EMBL/GenBank/DDBJ databases">
        <title>De no assembly of potato wild relative species, Solanum commersonii.</title>
        <authorList>
            <person name="Cho K."/>
        </authorList>
    </citation>
    <scope>NUCLEOTIDE SEQUENCE [LARGE SCALE GENOMIC DNA]</scope>
    <source>
        <strain evidence="2">LZ3.2</strain>
        <tissue evidence="2">Leaf</tissue>
    </source>
</reference>
<keyword evidence="1" id="KW-0812">Transmembrane</keyword>
<evidence type="ECO:0000313" key="3">
    <source>
        <dbReference type="Proteomes" id="UP000824120"/>
    </source>
</evidence>
<feature type="transmembrane region" description="Helical" evidence="1">
    <location>
        <begin position="31"/>
        <end position="48"/>
    </location>
</feature>
<evidence type="ECO:0000256" key="1">
    <source>
        <dbReference type="SAM" id="Phobius"/>
    </source>
</evidence>
<organism evidence="2 3">
    <name type="scientific">Solanum commersonii</name>
    <name type="common">Commerson's wild potato</name>
    <name type="synonym">Commerson's nightshade</name>
    <dbReference type="NCBI Taxonomy" id="4109"/>
    <lineage>
        <taxon>Eukaryota</taxon>
        <taxon>Viridiplantae</taxon>
        <taxon>Streptophyta</taxon>
        <taxon>Embryophyta</taxon>
        <taxon>Tracheophyta</taxon>
        <taxon>Spermatophyta</taxon>
        <taxon>Magnoliopsida</taxon>
        <taxon>eudicotyledons</taxon>
        <taxon>Gunneridae</taxon>
        <taxon>Pentapetalae</taxon>
        <taxon>asterids</taxon>
        <taxon>lamiids</taxon>
        <taxon>Solanales</taxon>
        <taxon>Solanaceae</taxon>
        <taxon>Solanoideae</taxon>
        <taxon>Solaneae</taxon>
        <taxon>Solanum</taxon>
    </lineage>
</organism>
<protein>
    <submittedName>
        <fullName evidence="2">Uncharacterized protein</fullName>
    </submittedName>
</protein>
<keyword evidence="1" id="KW-1133">Transmembrane helix</keyword>
<evidence type="ECO:0000313" key="2">
    <source>
        <dbReference type="EMBL" id="KAG5580290.1"/>
    </source>
</evidence>
<dbReference type="Proteomes" id="UP000824120">
    <property type="component" value="Chromosome 10"/>
</dbReference>
<dbReference type="AlphaFoldDB" id="A0A9J5WWX9"/>
<accession>A0A9J5WWX9</accession>
<keyword evidence="3" id="KW-1185">Reference proteome</keyword>